<dbReference type="GO" id="GO:0004519">
    <property type="term" value="F:endonuclease activity"/>
    <property type="evidence" value="ECO:0007669"/>
    <property type="project" value="UniProtKB-KW"/>
</dbReference>
<keyword evidence="3 4" id="KW-0234">DNA repair</keyword>
<dbReference type="InterPro" id="IPR036890">
    <property type="entry name" value="HATPase_C_sf"/>
</dbReference>
<accession>A0A4Y6Q0E1</accession>
<dbReference type="InterPro" id="IPR042121">
    <property type="entry name" value="MutL_C_regsub"/>
</dbReference>
<protein>
    <recommendedName>
        <fullName evidence="4">DNA mismatch repair protein MutL</fullName>
    </recommendedName>
</protein>
<dbReference type="InterPro" id="IPR014721">
    <property type="entry name" value="Ribsml_uS5_D2-typ_fold_subgr"/>
</dbReference>
<dbReference type="Gene3D" id="3.30.1370.100">
    <property type="entry name" value="MutL, C-terminal domain, regulatory subdomain"/>
    <property type="match status" value="1"/>
</dbReference>
<dbReference type="GO" id="GO:0030983">
    <property type="term" value="F:mismatched DNA binding"/>
    <property type="evidence" value="ECO:0007669"/>
    <property type="project" value="InterPro"/>
</dbReference>
<dbReference type="Gene3D" id="3.30.230.10">
    <property type="match status" value="1"/>
</dbReference>
<keyword evidence="8" id="KW-0255">Endonuclease</keyword>
<comment type="function">
    <text evidence="4">This protein is involved in the repair of mismatches in DNA. It is required for dam-dependent methyl-directed DNA mismatch repair. May act as a 'molecular matchmaker', a protein that promotes the formation of a stable complex between two or more DNA-binding proteins in an ATP-dependent manner without itself being part of a final effector complex.</text>
</comment>
<evidence type="ECO:0000256" key="4">
    <source>
        <dbReference type="HAMAP-Rule" id="MF_00149"/>
    </source>
</evidence>
<comment type="similarity">
    <text evidence="1 4">Belongs to the DNA mismatch repair MutL/HexB family.</text>
</comment>
<dbReference type="InterPro" id="IPR013507">
    <property type="entry name" value="DNA_mismatch_S5_2-like"/>
</dbReference>
<evidence type="ECO:0000256" key="3">
    <source>
        <dbReference type="ARBA" id="ARBA00023204"/>
    </source>
</evidence>
<feature type="domain" description="DNA mismatch repair protein S5" evidence="7">
    <location>
        <begin position="234"/>
        <end position="354"/>
    </location>
</feature>
<dbReference type="PANTHER" id="PTHR10073:SF12">
    <property type="entry name" value="DNA MISMATCH REPAIR PROTEIN MLH1"/>
    <property type="match status" value="1"/>
</dbReference>
<reference evidence="8 9" key="1">
    <citation type="submission" date="2019-06" db="EMBL/GenBank/DDBJ databases">
        <title>Persicimonas caeni gen. nov., sp. nov., a predatory bacterium isolated from solar saltern.</title>
        <authorList>
            <person name="Wang S."/>
        </authorList>
    </citation>
    <scope>NUCLEOTIDE SEQUENCE [LARGE SCALE GENOMIC DNA]</scope>
    <source>
        <strain evidence="8 9">YN101</strain>
    </source>
</reference>
<dbReference type="Pfam" id="PF13589">
    <property type="entry name" value="HATPase_c_3"/>
    <property type="match status" value="1"/>
</dbReference>
<keyword evidence="2 4" id="KW-0227">DNA damage</keyword>
<evidence type="ECO:0000256" key="5">
    <source>
        <dbReference type="SAM" id="MobiDB-lite"/>
    </source>
</evidence>
<dbReference type="PROSITE" id="PS00058">
    <property type="entry name" value="DNA_MISMATCH_REPAIR_1"/>
    <property type="match status" value="1"/>
</dbReference>
<dbReference type="InterPro" id="IPR037198">
    <property type="entry name" value="MutL_C_sf"/>
</dbReference>
<keyword evidence="8" id="KW-0378">Hydrolase</keyword>
<feature type="region of interest" description="Disordered" evidence="5">
    <location>
        <begin position="370"/>
        <end position="397"/>
    </location>
</feature>
<name>A0A4Y6Q0E1_PERCE</name>
<evidence type="ECO:0000313" key="9">
    <source>
        <dbReference type="Proteomes" id="UP000315995"/>
    </source>
</evidence>
<dbReference type="RefSeq" id="WP_141200484.1">
    <property type="nucleotide sequence ID" value="NZ_CP041186.1"/>
</dbReference>
<accession>A0A5B8YBI6</accession>
<dbReference type="GO" id="GO:0005524">
    <property type="term" value="F:ATP binding"/>
    <property type="evidence" value="ECO:0007669"/>
    <property type="project" value="InterPro"/>
</dbReference>
<dbReference type="NCBIfam" id="TIGR00585">
    <property type="entry name" value="mutl"/>
    <property type="match status" value="1"/>
</dbReference>
<dbReference type="GO" id="GO:0140664">
    <property type="term" value="F:ATP-dependent DNA damage sensor activity"/>
    <property type="evidence" value="ECO:0007669"/>
    <property type="project" value="InterPro"/>
</dbReference>
<dbReference type="Gene3D" id="3.30.565.10">
    <property type="entry name" value="Histidine kinase-like ATPase, C-terminal domain"/>
    <property type="match status" value="1"/>
</dbReference>
<dbReference type="GO" id="GO:0006298">
    <property type="term" value="P:mismatch repair"/>
    <property type="evidence" value="ECO:0007669"/>
    <property type="project" value="UniProtKB-UniRule"/>
</dbReference>
<dbReference type="InterPro" id="IPR014762">
    <property type="entry name" value="DNA_mismatch_repair_CS"/>
</dbReference>
<organism evidence="8 9">
    <name type="scientific">Persicimonas caeni</name>
    <dbReference type="NCBI Taxonomy" id="2292766"/>
    <lineage>
        <taxon>Bacteria</taxon>
        <taxon>Deltaproteobacteria</taxon>
        <taxon>Bradymonadales</taxon>
        <taxon>Bradymonadaceae</taxon>
        <taxon>Persicimonas</taxon>
    </lineage>
</organism>
<feature type="domain" description="MutL C-terminal dimerisation" evidence="6">
    <location>
        <begin position="490"/>
        <end position="633"/>
    </location>
</feature>
<evidence type="ECO:0000259" key="6">
    <source>
        <dbReference type="SMART" id="SM00853"/>
    </source>
</evidence>
<dbReference type="Gene3D" id="3.30.1540.20">
    <property type="entry name" value="MutL, C-terminal domain, dimerisation subdomain"/>
    <property type="match status" value="1"/>
</dbReference>
<dbReference type="InterPro" id="IPR038973">
    <property type="entry name" value="MutL/Mlh/Pms-like"/>
</dbReference>
<dbReference type="EMBL" id="CP041186">
    <property type="protein sequence ID" value="QDG54034.1"/>
    <property type="molecule type" value="Genomic_DNA"/>
</dbReference>
<evidence type="ECO:0000256" key="1">
    <source>
        <dbReference type="ARBA" id="ARBA00006082"/>
    </source>
</evidence>
<dbReference type="OrthoDB" id="9763467at2"/>
<evidence type="ECO:0000313" key="8">
    <source>
        <dbReference type="EMBL" id="QDG54034.1"/>
    </source>
</evidence>
<dbReference type="FunFam" id="3.30.565.10:FF:000003">
    <property type="entry name" value="DNA mismatch repair endonuclease MutL"/>
    <property type="match status" value="1"/>
</dbReference>
<dbReference type="AlphaFoldDB" id="A0A4Y6Q0E1"/>
<sequence>MRDKDTMRDLSKLIRNPARDHAADSPRTVAVLPPELANQIAAGEVVERPASVVKELVENSLDAGARRVEVTIREGGRELIRIEDDGCGMHREDVLRAVERHATSKISRIDDLHTIGTLGFRGEALPSIGSVSRTEIRTKPHGEVEGTRVLIEGGQIKEVDATGMAAGTLITVEDLFFNTPARLKFLKTPATESRHITEMLVRMGLSRPDVRILLKKDGKVRLDLPAVEDLKDRVLEIMGREVYDDLYPTYEYPAINGVVARGYFSKPGHSQRTSKNIYTFVNGRYVSDSTIRAAIKGAYGTMLDKRRYPSVVLFVEVPFELVDVNVHPAKTEVRFHDTQPIYRAVYHAIADELAEAPWLDREGKKVYSLGDGDKRTWKGRGGSEGEQNAADGGERMVKPGMASFEPLNARHRRMSQLQGRGFTPTGRGEVASPFFSSDDDENRAQQGFSARGASPLREPPRVGIGDTGLAPPDQAGGDAGADNYFSSLKVLGQFKRAYILCEDASGLVIIDQHAAHERIGFERLRHLYSREHKETQPLLFPLRLEFDTLRADTLEDSLDFFEQAGFEIEHFGGQSYALKAVPAVLQKANHERLIKDAIDDMAELGRSDRVEEEMEAILSRMACHSVVRGPTPLTTEECESLLEQMDEIDFKANCPHGRPVYYRIPLLELEECFDRR</sequence>
<dbReference type="GO" id="GO:0016887">
    <property type="term" value="F:ATP hydrolysis activity"/>
    <property type="evidence" value="ECO:0007669"/>
    <property type="project" value="InterPro"/>
</dbReference>
<evidence type="ECO:0000259" key="7">
    <source>
        <dbReference type="SMART" id="SM01340"/>
    </source>
</evidence>
<dbReference type="InterPro" id="IPR014790">
    <property type="entry name" value="MutL_C"/>
</dbReference>
<dbReference type="SMART" id="SM00853">
    <property type="entry name" value="MutL_C"/>
    <property type="match status" value="1"/>
</dbReference>
<dbReference type="SUPFAM" id="SSF54211">
    <property type="entry name" value="Ribosomal protein S5 domain 2-like"/>
    <property type="match status" value="1"/>
</dbReference>
<dbReference type="HAMAP" id="MF_00149">
    <property type="entry name" value="DNA_mis_repair"/>
    <property type="match status" value="1"/>
</dbReference>
<dbReference type="CDD" id="cd00782">
    <property type="entry name" value="MutL_Trans"/>
    <property type="match status" value="1"/>
</dbReference>
<dbReference type="SMART" id="SM01340">
    <property type="entry name" value="DNA_mis_repair"/>
    <property type="match status" value="1"/>
</dbReference>
<keyword evidence="8" id="KW-0540">Nuclease</keyword>
<dbReference type="InterPro" id="IPR020568">
    <property type="entry name" value="Ribosomal_Su5_D2-typ_SF"/>
</dbReference>
<dbReference type="Pfam" id="PF01119">
    <property type="entry name" value="DNA_mis_repair"/>
    <property type="match status" value="1"/>
</dbReference>
<feature type="region of interest" description="Disordered" evidence="5">
    <location>
        <begin position="419"/>
        <end position="478"/>
    </location>
</feature>
<dbReference type="Proteomes" id="UP000315995">
    <property type="component" value="Chromosome"/>
</dbReference>
<dbReference type="InterPro" id="IPR002099">
    <property type="entry name" value="MutL/Mlh/PMS"/>
</dbReference>
<dbReference type="InterPro" id="IPR042120">
    <property type="entry name" value="MutL_C_dimsub"/>
</dbReference>
<evidence type="ECO:0000256" key="2">
    <source>
        <dbReference type="ARBA" id="ARBA00022763"/>
    </source>
</evidence>
<dbReference type="GO" id="GO:0032300">
    <property type="term" value="C:mismatch repair complex"/>
    <property type="evidence" value="ECO:0007669"/>
    <property type="project" value="InterPro"/>
</dbReference>
<dbReference type="PANTHER" id="PTHR10073">
    <property type="entry name" value="DNA MISMATCH REPAIR PROTEIN MLH, PMS, MUTL"/>
    <property type="match status" value="1"/>
</dbReference>
<gene>
    <name evidence="4 8" type="primary">mutL</name>
    <name evidence="8" type="ORF">FIV42_25820</name>
</gene>
<keyword evidence="9" id="KW-1185">Reference proteome</keyword>
<dbReference type="SUPFAM" id="SSF118116">
    <property type="entry name" value="DNA mismatch repair protein MutL"/>
    <property type="match status" value="1"/>
</dbReference>
<dbReference type="InterPro" id="IPR020667">
    <property type="entry name" value="DNA_mismatch_repair_MutL"/>
</dbReference>
<proteinExistence type="inferred from homology"/>
<dbReference type="CDD" id="cd16926">
    <property type="entry name" value="HATPase_MutL-MLH-PMS-like"/>
    <property type="match status" value="1"/>
</dbReference>
<dbReference type="Pfam" id="PF08676">
    <property type="entry name" value="MutL_C"/>
    <property type="match status" value="1"/>
</dbReference>
<dbReference type="SUPFAM" id="SSF55874">
    <property type="entry name" value="ATPase domain of HSP90 chaperone/DNA topoisomerase II/histidine kinase"/>
    <property type="match status" value="1"/>
</dbReference>